<dbReference type="Proteomes" id="UP000319257">
    <property type="component" value="Unassembled WGS sequence"/>
</dbReference>
<feature type="transmembrane region" description="Helical" evidence="6">
    <location>
        <begin position="144"/>
        <end position="163"/>
    </location>
</feature>
<keyword evidence="6" id="KW-0472">Membrane</keyword>
<dbReference type="OrthoDB" id="1735038at2759"/>
<dbReference type="GO" id="GO:0008239">
    <property type="term" value="F:dipeptidyl-peptidase activity"/>
    <property type="evidence" value="ECO:0007669"/>
    <property type="project" value="TreeGrafter"/>
</dbReference>
<dbReference type="PANTHER" id="PTHR11010">
    <property type="entry name" value="PROTEASE S28 PRO-X CARBOXYPEPTIDASE-RELATED"/>
    <property type="match status" value="1"/>
</dbReference>
<sequence>MAPADDANNNVALRPRRRKYLLWQLPFRIPLSVYAIVVLAFLIRYIRRWNGECSPWHPDECRPYHASDNAACGIVACISTLGVTAWVVVAGTMFKNKPSHGAVICFDILAWALAFAAMFVLAFASFSLESPSNAPRKPWLDDEYLVMIMMCALWPGLIALEAAKYAPVNFSGFSSFQQLIDHDDPDLGTFNQRYWFNFTYWGGPGYPVVLFTPGETAADKYGGYLTDAALPGLQAKKIQAAVVMVEHRYWGLSTPFKVQDTEALQYLTLRNSVLDFVRFARNVHLPFDDNSTSNAPNAPWIMTGGSYSGALAAWTEKLSPGTFWAYHASSAPVQAIHDYWQYFMPIQEGMPKNCSQDMAHIIEHVDDVLTGDDEDAAQKLKDSFGLGDLEHDDFAAALAFPMCDAIEEGRHCGNGSTALHHRAVAKARAKKLTARFAAWFKNKYLPGFCAEHYNYTDLSATNSSRCFDTHNLTSPMYTDRSADNLFYRPWVWMTCNEPFFYFQTGAPAGRPTIASRLITAEYFERQCGIFFPEEKGFTYGANRGKTAEMLNIETEGWHRTDTKRLVWVNGEYDPWRSASVSSKFRPGGPLESTSDAPVFMIKNASHCQDLRAYNRVNPGVREAQDGSISQIAEWVDEFWAINGKPRQRRNIKTAKHWKS</sequence>
<dbReference type="EMBL" id="SKBQ01000009">
    <property type="protein sequence ID" value="TPX06788.1"/>
    <property type="molecule type" value="Genomic_DNA"/>
</dbReference>
<dbReference type="GO" id="GO:0070008">
    <property type="term" value="F:serine-type exopeptidase activity"/>
    <property type="evidence" value="ECO:0007669"/>
    <property type="project" value="InterPro"/>
</dbReference>
<evidence type="ECO:0000256" key="2">
    <source>
        <dbReference type="ARBA" id="ARBA00022670"/>
    </source>
</evidence>
<comment type="caution">
    <text evidence="7">The sequence shown here is derived from an EMBL/GenBank/DDBJ whole genome shotgun (WGS) entry which is preliminary data.</text>
</comment>
<name>A0A507APM4_9PEZI</name>
<keyword evidence="4" id="KW-0378">Hydrolase</keyword>
<dbReference type="InterPro" id="IPR029058">
    <property type="entry name" value="AB_hydrolase_fold"/>
</dbReference>
<keyword evidence="3" id="KW-0732">Signal</keyword>
<dbReference type="RefSeq" id="XP_030988499.1">
    <property type="nucleotide sequence ID" value="XM_031136456.1"/>
</dbReference>
<protein>
    <submittedName>
        <fullName evidence="7">Uncharacterized protein</fullName>
    </submittedName>
</protein>
<dbReference type="FunFam" id="3.40.50.1820:FF:000165">
    <property type="entry name" value="Serine peptidase, putative"/>
    <property type="match status" value="1"/>
</dbReference>
<evidence type="ECO:0000256" key="6">
    <source>
        <dbReference type="SAM" id="Phobius"/>
    </source>
</evidence>
<proteinExistence type="inferred from homology"/>
<gene>
    <name evidence="7" type="ORF">E0L32_002284</name>
</gene>
<dbReference type="GeneID" id="41969731"/>
<dbReference type="InParanoid" id="A0A507APM4"/>
<feature type="transmembrane region" description="Helical" evidence="6">
    <location>
        <begin position="101"/>
        <end position="124"/>
    </location>
</feature>
<accession>A0A507APM4</accession>
<comment type="similarity">
    <text evidence="1">Belongs to the peptidase S28 family.</text>
</comment>
<dbReference type="AlphaFoldDB" id="A0A507APM4"/>
<feature type="transmembrane region" description="Helical" evidence="6">
    <location>
        <begin position="66"/>
        <end position="89"/>
    </location>
</feature>
<dbReference type="SUPFAM" id="SSF53474">
    <property type="entry name" value="alpha/beta-Hydrolases"/>
    <property type="match status" value="1"/>
</dbReference>
<dbReference type="Gene3D" id="3.40.50.1820">
    <property type="entry name" value="alpha/beta hydrolase"/>
    <property type="match status" value="2"/>
</dbReference>
<evidence type="ECO:0000256" key="3">
    <source>
        <dbReference type="ARBA" id="ARBA00022729"/>
    </source>
</evidence>
<keyword evidence="5" id="KW-0325">Glycoprotein</keyword>
<evidence type="ECO:0000313" key="8">
    <source>
        <dbReference type="Proteomes" id="UP000319257"/>
    </source>
</evidence>
<keyword evidence="2" id="KW-0645">Protease</keyword>
<keyword evidence="6" id="KW-0812">Transmembrane</keyword>
<dbReference type="Pfam" id="PF05577">
    <property type="entry name" value="Peptidase_S28"/>
    <property type="match status" value="1"/>
</dbReference>
<evidence type="ECO:0000313" key="7">
    <source>
        <dbReference type="EMBL" id="TPX06788.1"/>
    </source>
</evidence>
<dbReference type="GO" id="GO:0006508">
    <property type="term" value="P:proteolysis"/>
    <property type="evidence" value="ECO:0007669"/>
    <property type="project" value="UniProtKB-KW"/>
</dbReference>
<reference evidence="7 8" key="1">
    <citation type="submission" date="2019-06" db="EMBL/GenBank/DDBJ databases">
        <title>Draft genome sequence of the filamentous fungus Phialemoniopsis curvata isolated from diesel fuel.</title>
        <authorList>
            <person name="Varaljay V.A."/>
            <person name="Lyon W.J."/>
            <person name="Crouch A.L."/>
            <person name="Drake C.E."/>
            <person name="Hollomon J.M."/>
            <person name="Nadeau L.J."/>
            <person name="Nunn H.S."/>
            <person name="Stevenson B.S."/>
            <person name="Bojanowski C.L."/>
            <person name="Crookes-Goodson W.J."/>
        </authorList>
    </citation>
    <scope>NUCLEOTIDE SEQUENCE [LARGE SCALE GENOMIC DNA]</scope>
    <source>
        <strain evidence="7 8">D216</strain>
    </source>
</reference>
<evidence type="ECO:0000256" key="4">
    <source>
        <dbReference type="ARBA" id="ARBA00022801"/>
    </source>
</evidence>
<evidence type="ECO:0000256" key="1">
    <source>
        <dbReference type="ARBA" id="ARBA00011079"/>
    </source>
</evidence>
<organism evidence="7 8">
    <name type="scientific">Thyridium curvatum</name>
    <dbReference type="NCBI Taxonomy" id="1093900"/>
    <lineage>
        <taxon>Eukaryota</taxon>
        <taxon>Fungi</taxon>
        <taxon>Dikarya</taxon>
        <taxon>Ascomycota</taxon>
        <taxon>Pezizomycotina</taxon>
        <taxon>Sordariomycetes</taxon>
        <taxon>Sordariomycetidae</taxon>
        <taxon>Thyridiales</taxon>
        <taxon>Thyridiaceae</taxon>
        <taxon>Thyridium</taxon>
    </lineage>
</organism>
<keyword evidence="8" id="KW-1185">Reference proteome</keyword>
<dbReference type="PANTHER" id="PTHR11010:SF23">
    <property type="entry name" value="SERINE PEPTIDASE"/>
    <property type="match status" value="1"/>
</dbReference>
<keyword evidence="6" id="KW-1133">Transmembrane helix</keyword>
<feature type="transmembrane region" description="Helical" evidence="6">
    <location>
        <begin position="25"/>
        <end position="46"/>
    </location>
</feature>
<evidence type="ECO:0000256" key="5">
    <source>
        <dbReference type="ARBA" id="ARBA00023180"/>
    </source>
</evidence>
<dbReference type="InterPro" id="IPR008758">
    <property type="entry name" value="Peptidase_S28"/>
</dbReference>